<feature type="signal peptide" evidence="10">
    <location>
        <begin position="1"/>
        <end position="30"/>
    </location>
</feature>
<keyword evidence="7" id="KW-0961">Cell wall biogenesis/degradation</keyword>
<dbReference type="EMBL" id="NKXS01002185">
    <property type="protein sequence ID" value="PIN14913.1"/>
    <property type="molecule type" value="Genomic_DNA"/>
</dbReference>
<organism evidence="11 12">
    <name type="scientific">Handroanthus impetiginosus</name>
    <dbReference type="NCBI Taxonomy" id="429701"/>
    <lineage>
        <taxon>Eukaryota</taxon>
        <taxon>Viridiplantae</taxon>
        <taxon>Streptophyta</taxon>
        <taxon>Embryophyta</taxon>
        <taxon>Tracheophyta</taxon>
        <taxon>Spermatophyta</taxon>
        <taxon>Magnoliopsida</taxon>
        <taxon>eudicotyledons</taxon>
        <taxon>Gunneridae</taxon>
        <taxon>Pentapetalae</taxon>
        <taxon>asterids</taxon>
        <taxon>lamiids</taxon>
        <taxon>Lamiales</taxon>
        <taxon>Bignoniaceae</taxon>
        <taxon>Crescentiina</taxon>
        <taxon>Tabebuia alliance</taxon>
        <taxon>Handroanthus</taxon>
    </lineage>
</organism>
<keyword evidence="3" id="KW-0134">Cell wall</keyword>
<comment type="caution">
    <text evidence="11">The sequence shown here is derived from an EMBL/GenBank/DDBJ whole genome shotgun (WGS) entry which is preliminary data.</text>
</comment>
<dbReference type="Pfam" id="PF00295">
    <property type="entry name" value="Glyco_hydro_28"/>
    <property type="match status" value="1"/>
</dbReference>
<evidence type="ECO:0000256" key="4">
    <source>
        <dbReference type="ARBA" id="ARBA00022525"/>
    </source>
</evidence>
<dbReference type="Proteomes" id="UP000231279">
    <property type="component" value="Unassembled WGS sequence"/>
</dbReference>
<keyword evidence="6 8" id="KW-0326">Glycosidase</keyword>
<dbReference type="AlphaFoldDB" id="A0A2G9HBS4"/>
<dbReference type="OrthoDB" id="187139at2759"/>
<dbReference type="GO" id="GO:0005975">
    <property type="term" value="P:carbohydrate metabolic process"/>
    <property type="evidence" value="ECO:0007669"/>
    <property type="project" value="InterPro"/>
</dbReference>
<evidence type="ECO:0000256" key="9">
    <source>
        <dbReference type="SAM" id="MobiDB-lite"/>
    </source>
</evidence>
<gene>
    <name evidence="11" type="ORF">CDL12_12455</name>
</gene>
<comment type="subcellular location">
    <subcellularLocation>
        <location evidence="1">Secreted</location>
        <location evidence="1">Cell wall</location>
    </subcellularLocation>
</comment>
<feature type="region of interest" description="Disordered" evidence="9">
    <location>
        <begin position="37"/>
        <end position="60"/>
    </location>
</feature>
<evidence type="ECO:0000256" key="8">
    <source>
        <dbReference type="RuleBase" id="RU361169"/>
    </source>
</evidence>
<dbReference type="GO" id="GO:0071555">
    <property type="term" value="P:cell wall organization"/>
    <property type="evidence" value="ECO:0007669"/>
    <property type="project" value="UniProtKB-KW"/>
</dbReference>
<evidence type="ECO:0000256" key="3">
    <source>
        <dbReference type="ARBA" id="ARBA00022512"/>
    </source>
</evidence>
<evidence type="ECO:0000256" key="1">
    <source>
        <dbReference type="ARBA" id="ARBA00004191"/>
    </source>
</evidence>
<evidence type="ECO:0000256" key="2">
    <source>
        <dbReference type="ARBA" id="ARBA00008834"/>
    </source>
</evidence>
<evidence type="ECO:0000256" key="10">
    <source>
        <dbReference type="SAM" id="SignalP"/>
    </source>
</evidence>
<keyword evidence="5 8" id="KW-0378">Hydrolase</keyword>
<dbReference type="SUPFAM" id="SSF51126">
    <property type="entry name" value="Pectin lyase-like"/>
    <property type="match status" value="1"/>
</dbReference>
<dbReference type="InterPro" id="IPR012334">
    <property type="entry name" value="Pectin_lyas_fold"/>
</dbReference>
<accession>A0A2G9HBS4</accession>
<reference evidence="12" key="1">
    <citation type="journal article" date="2018" name="Gigascience">
        <title>Genome assembly of the Pink Ipe (Handroanthus impetiginosus, Bignoniaceae), a highly valued, ecologically keystone Neotropical timber forest tree.</title>
        <authorList>
            <person name="Silva-Junior O.B."/>
            <person name="Grattapaglia D."/>
            <person name="Novaes E."/>
            <person name="Collevatti R.G."/>
        </authorList>
    </citation>
    <scope>NUCLEOTIDE SEQUENCE [LARGE SCALE GENOMIC DNA]</scope>
    <source>
        <strain evidence="12">cv. UFG-1</strain>
    </source>
</reference>
<dbReference type="STRING" id="429701.A0A2G9HBS4"/>
<feature type="compositionally biased region" description="Polar residues" evidence="9">
    <location>
        <begin position="49"/>
        <end position="59"/>
    </location>
</feature>
<dbReference type="EC" id="3.2.1.15" evidence="11"/>
<proteinExistence type="inferred from homology"/>
<name>A0A2G9HBS4_9LAMI</name>
<dbReference type="Gene3D" id="2.160.20.10">
    <property type="entry name" value="Single-stranded right-handed beta-helix, Pectin lyase-like"/>
    <property type="match status" value="1"/>
</dbReference>
<evidence type="ECO:0000256" key="7">
    <source>
        <dbReference type="ARBA" id="ARBA00023316"/>
    </source>
</evidence>
<feature type="chain" id="PRO_5013654850" evidence="10">
    <location>
        <begin position="31"/>
        <end position="495"/>
    </location>
</feature>
<evidence type="ECO:0000313" key="12">
    <source>
        <dbReference type="Proteomes" id="UP000231279"/>
    </source>
</evidence>
<evidence type="ECO:0000256" key="5">
    <source>
        <dbReference type="ARBA" id="ARBA00022801"/>
    </source>
</evidence>
<dbReference type="InterPro" id="IPR011050">
    <property type="entry name" value="Pectin_lyase_fold/virulence"/>
</dbReference>
<keyword evidence="4" id="KW-0964">Secreted</keyword>
<dbReference type="InterPro" id="IPR000743">
    <property type="entry name" value="Glyco_hydro_28"/>
</dbReference>
<dbReference type="GO" id="GO:0004650">
    <property type="term" value="F:polygalacturonase activity"/>
    <property type="evidence" value="ECO:0007669"/>
    <property type="project" value="UniProtKB-EC"/>
</dbReference>
<protein>
    <submittedName>
        <fullName evidence="11">Polygalacturonase</fullName>
        <ecNumber evidence="11">3.2.1.15</ecNumber>
    </submittedName>
</protein>
<evidence type="ECO:0000256" key="6">
    <source>
        <dbReference type="ARBA" id="ARBA00023295"/>
    </source>
</evidence>
<dbReference type="PANTHER" id="PTHR31375">
    <property type="match status" value="1"/>
</dbReference>
<sequence length="495" mass="54539">MKRANINTSSLIFLFVLWLFIFTSFSTIEARKYHTKKSRMHKSKEHNQNDPPNGVNSPLTPEPAYPTQSTFFSILSFGAKANGVSDDSKVKEDCSLYTRTCKQMNAFLREILISSVKQALLAAWKSACKFTGGVVEIPKDYKFLIKPVTLQGPCLPNLVLQIDGTILAPPKIGSWPKSSLYQWINFKWLDNFTIRGSGTADGQGSNWWSSSQLNQKKKAKKVPDMKPTALRFYESYSITVRDIRIINSPLCHLKFDNSKGVKVDNVTISAPESSPNTDGIHLQNSQDVEILHSNIGTGDDCVSIQVGCSNIHVHHINCGPGHGISLGGLGKDRSVACVSNIVVENIVMQSTLYGARIKTWQGGLGSVKNVSFSNIQVSEVKVPITIDQYYCDKNVCKNQTGAVAISGVKFNQIIGTYSVQPIHLACSNSIPCTDVDLISIQLEPSPQCHGFQQALCWNSYGKSLGPLSPQSMDYCVRSGSDFVKRIARSLDVSCW</sequence>
<comment type="similarity">
    <text evidence="2 8">Belongs to the glycosyl hydrolase 28 family.</text>
</comment>
<keyword evidence="12" id="KW-1185">Reference proteome</keyword>
<keyword evidence="10" id="KW-0732">Signal</keyword>
<evidence type="ECO:0000313" key="11">
    <source>
        <dbReference type="EMBL" id="PIN14913.1"/>
    </source>
</evidence>